<dbReference type="EMBL" id="JADFFM010000001">
    <property type="protein sequence ID" value="MBE9666062.1"/>
    <property type="molecule type" value="Genomic_DNA"/>
</dbReference>
<dbReference type="Proteomes" id="UP000632774">
    <property type="component" value="Unassembled WGS sequence"/>
</dbReference>
<feature type="transmembrane region" description="Helical" evidence="8">
    <location>
        <begin position="223"/>
        <end position="245"/>
    </location>
</feature>
<feature type="transmembrane region" description="Helical" evidence="8">
    <location>
        <begin position="178"/>
        <end position="211"/>
    </location>
</feature>
<keyword evidence="2" id="KW-1003">Cell membrane</keyword>
<name>A0ABR9XF98_9SPHI</name>
<evidence type="ECO:0008006" key="11">
    <source>
        <dbReference type="Google" id="ProtNLM"/>
    </source>
</evidence>
<reference evidence="9 10" key="1">
    <citation type="submission" date="2020-10" db="EMBL/GenBank/DDBJ databases">
        <title>Mucilaginibacter mali sp. nov., isolated from rhizosphere soil of apple orchard.</title>
        <authorList>
            <person name="Lee J.-S."/>
            <person name="Kim H.S."/>
            <person name="Kim J.-S."/>
        </authorList>
    </citation>
    <scope>NUCLEOTIDE SEQUENCE [LARGE SCALE GENOMIC DNA]</scope>
    <source>
        <strain evidence="9 10">KCTC 23157</strain>
    </source>
</reference>
<gene>
    <name evidence="9" type="ORF">IRJ18_06790</name>
</gene>
<comment type="subcellular location">
    <subcellularLocation>
        <location evidence="1">Cell membrane</location>
        <topology evidence="1">Multi-pass membrane protein</topology>
    </subcellularLocation>
</comment>
<evidence type="ECO:0000256" key="8">
    <source>
        <dbReference type="SAM" id="Phobius"/>
    </source>
</evidence>
<keyword evidence="6 8" id="KW-1133">Transmembrane helix</keyword>
<feature type="transmembrane region" description="Helical" evidence="8">
    <location>
        <begin position="284"/>
        <end position="302"/>
    </location>
</feature>
<evidence type="ECO:0000256" key="3">
    <source>
        <dbReference type="ARBA" id="ARBA00022676"/>
    </source>
</evidence>
<keyword evidence="7 8" id="KW-0472">Membrane</keyword>
<comment type="caution">
    <text evidence="9">The sequence shown here is derived from an EMBL/GenBank/DDBJ whole genome shotgun (WGS) entry which is preliminary data.</text>
</comment>
<keyword evidence="4" id="KW-0808">Transferase</keyword>
<feature type="transmembrane region" description="Helical" evidence="8">
    <location>
        <begin position="21"/>
        <end position="40"/>
    </location>
</feature>
<organism evidence="9 10">
    <name type="scientific">Mucilaginibacter boryungensis</name>
    <dbReference type="NCBI Taxonomy" id="768480"/>
    <lineage>
        <taxon>Bacteria</taxon>
        <taxon>Pseudomonadati</taxon>
        <taxon>Bacteroidota</taxon>
        <taxon>Sphingobacteriia</taxon>
        <taxon>Sphingobacteriales</taxon>
        <taxon>Sphingobacteriaceae</taxon>
        <taxon>Mucilaginibacter</taxon>
    </lineage>
</organism>
<evidence type="ECO:0000256" key="7">
    <source>
        <dbReference type="ARBA" id="ARBA00023136"/>
    </source>
</evidence>
<accession>A0ABR9XF98</accession>
<evidence type="ECO:0000256" key="5">
    <source>
        <dbReference type="ARBA" id="ARBA00022692"/>
    </source>
</evidence>
<dbReference type="PANTHER" id="PTHR33908">
    <property type="entry name" value="MANNOSYLTRANSFERASE YKCB-RELATED"/>
    <property type="match status" value="1"/>
</dbReference>
<evidence type="ECO:0000256" key="4">
    <source>
        <dbReference type="ARBA" id="ARBA00022679"/>
    </source>
</evidence>
<dbReference type="InterPro" id="IPR050297">
    <property type="entry name" value="LipidA_mod_glycosyltrf_83"/>
</dbReference>
<keyword evidence="10" id="KW-1185">Reference proteome</keyword>
<evidence type="ECO:0000313" key="9">
    <source>
        <dbReference type="EMBL" id="MBE9666062.1"/>
    </source>
</evidence>
<proteinExistence type="predicted"/>
<keyword evidence="5 8" id="KW-0812">Transmembrane</keyword>
<protein>
    <recommendedName>
        <fullName evidence="11">Dolichyl-phosphate-mannose-protein mannosyltransferase</fullName>
    </recommendedName>
</protein>
<feature type="transmembrane region" description="Helical" evidence="8">
    <location>
        <begin position="372"/>
        <end position="390"/>
    </location>
</feature>
<feature type="transmembrane region" description="Helical" evidence="8">
    <location>
        <begin position="153"/>
        <end position="172"/>
    </location>
</feature>
<feature type="transmembrane region" description="Helical" evidence="8">
    <location>
        <begin position="314"/>
        <end position="331"/>
    </location>
</feature>
<feature type="transmembrane region" description="Helical" evidence="8">
    <location>
        <begin position="75"/>
        <end position="92"/>
    </location>
</feature>
<keyword evidence="3" id="KW-0328">Glycosyltransferase</keyword>
<sequence>MSEGTKRTTTKSKSPFKRLVGNIDCLIVALMGFYIIHLFARYSGIGVSPDSIMYASTAQNIHDHFSLITFNNTPLVFFPVFYPFFLSICIFLSGGMDPVSAGPVINGILFGITIFLTGWITTKFKAPSIIYKWLILIAVVLSPALLEIYMYLWSETLFILVILIFIIAYHNYLQSHSIKALIIVALVAAICCITRYAGITVVATGGLLILIDGRLTWKRKVSHLLVFGAIGISLLGANLILNAYATGLSTGTREPSITPFSENLYYFGTVILDWAGLPASFDPIAVAFAIIVIVGLSTLLIVRTAQHHLNSYENIIICFTLVYGLFILIIASISRFERMNSRLLSPMFIPLLLSFTCWIPDLIKYLKFRKKWLLATPFVVAMLAFEVTIAKVDYQKYDDFKDYGIPGYTDDDWNKSSFVTFLKTHQHIFKPGYPIYTDADEAVYMFAHMHSTLLPHKFFAGDVAKVYAQKRFYLIDFKKLESSELIGLKDIQAHKTLTKLCDFEDGAIYICEKK</sequence>
<feature type="transmembrane region" description="Helical" evidence="8">
    <location>
        <begin position="104"/>
        <end position="122"/>
    </location>
</feature>
<evidence type="ECO:0000256" key="6">
    <source>
        <dbReference type="ARBA" id="ARBA00022989"/>
    </source>
</evidence>
<feature type="transmembrane region" description="Helical" evidence="8">
    <location>
        <begin position="128"/>
        <end position="146"/>
    </location>
</feature>
<evidence type="ECO:0000256" key="2">
    <source>
        <dbReference type="ARBA" id="ARBA00022475"/>
    </source>
</evidence>
<dbReference type="RefSeq" id="WP_194105434.1">
    <property type="nucleotide sequence ID" value="NZ_JADFFM010000001.1"/>
</dbReference>
<dbReference type="PANTHER" id="PTHR33908:SF11">
    <property type="entry name" value="MEMBRANE PROTEIN"/>
    <property type="match status" value="1"/>
</dbReference>
<evidence type="ECO:0000313" key="10">
    <source>
        <dbReference type="Proteomes" id="UP000632774"/>
    </source>
</evidence>
<evidence type="ECO:0000256" key="1">
    <source>
        <dbReference type="ARBA" id="ARBA00004651"/>
    </source>
</evidence>
<feature type="transmembrane region" description="Helical" evidence="8">
    <location>
        <begin position="343"/>
        <end position="360"/>
    </location>
</feature>